<protein>
    <recommendedName>
        <fullName evidence="3">DUF3987 domain-containing protein</fullName>
    </recommendedName>
</protein>
<evidence type="ECO:0000313" key="2">
    <source>
        <dbReference type="Proteomes" id="UP000232806"/>
    </source>
</evidence>
<gene>
    <name evidence="1" type="ORF">BK007_03965</name>
</gene>
<proteinExistence type="predicted"/>
<dbReference type="RefSeq" id="WP_100905233.1">
    <property type="nucleotide sequence ID" value="NZ_CP017766.1"/>
</dbReference>
<dbReference type="OrthoDB" id="70749at2157"/>
<name>A0A2H4VAY9_9EURY</name>
<organism evidence="1 2">
    <name type="scientific">Methanobacterium subterraneum</name>
    <dbReference type="NCBI Taxonomy" id="59277"/>
    <lineage>
        <taxon>Archaea</taxon>
        <taxon>Methanobacteriati</taxon>
        <taxon>Methanobacteriota</taxon>
        <taxon>Methanomada group</taxon>
        <taxon>Methanobacteria</taxon>
        <taxon>Methanobacteriales</taxon>
        <taxon>Methanobacteriaceae</taxon>
        <taxon>Methanobacterium</taxon>
    </lineage>
</organism>
<reference evidence="1 2" key="1">
    <citation type="submission" date="2016-10" db="EMBL/GenBank/DDBJ databases">
        <title>Comparative genomics between deep and shallow subseafloor isolates.</title>
        <authorList>
            <person name="Ishii S."/>
            <person name="Miller J.R."/>
            <person name="Sutton G."/>
            <person name="Suzuki S."/>
            <person name="Methe B."/>
            <person name="Inagaki F."/>
            <person name="Imachi H."/>
        </authorList>
    </citation>
    <scope>NUCLEOTIDE SEQUENCE [LARGE SCALE GENOMIC DNA]</scope>
    <source>
        <strain evidence="1 2">MO-MB1</strain>
    </source>
</reference>
<evidence type="ECO:0008006" key="3">
    <source>
        <dbReference type="Google" id="ProtNLM"/>
    </source>
</evidence>
<sequence>MNTEIKSSGHYQKKDVQNVIKSFSTYNGAIKAGVFDDKGWYRYEGDKRRLINLLDDKDYQYLAEKLEKRLLGTLNYFRPSIYQEWQPKPWDVAESLGGEEDTMYYMLSIDVDLAHNYTVDDVKVLEALQVAAEFIEQDLRNIINDKFLILFSGNGIYFHLHPEFAASEEITDAPCEKRAAELEDIRSAFNLYIQTMEKNLFRACPEVHGIIKVDAINSRKRVFKLPLTTHKVLPYLVYPIKATNIEIPLKTLPLSENDVEKAAKSINGFFDKVPSLEEHRQFETLISTYRVPKEVKSKSDRNEVHEVPTVPIPIDIIKEEKICSKIFSHESWPKGNTRRVAFMTTVLSRSGWKKRATKNFVIKTANDWKVGALEHVIDSWLDFNPPNIETIYSIGSDYPEMTMGDLYDFLPPEPGYSHVMDEIFRIAEQKGFQVPDNNQSNVEGEIRKVELKYYTQHLSGFRDLAASTSLFGNEYTIIFKVLWYTLMSFMISISSIKVGTINVDGRISPLFVLPAGRGKGQIKGVIKQVVETLNYEYGEPTSFHAEQLVGKTVKDKHNEFHHNKGYLNDDYVVIDEAYQLLTSTDLKYSEARKYIRVALDPFPKNSVEKRTTEYGREGALKFNPKCPISLFVQPIVFDNEILVLEGDIRRFTVAYTMIQSSNNAQILANRIFDETDYNKAMDNFIGILTSLQPSESYDFTEDAKNTLVDLSVDLDKRASSYSRKIANLNNSSSLTNQNTLIKFAAIQAFQRGRSTVEKIDVVFAYIDLFEILEHTYQFIEAKIPGSLDYGEGWYGAIQKDQEILRWLYDSGIVNEAKAIPKQDYLDKIKEVQGIRDRQAENVLKKHTEVHGWVGKTKRNKNVFIWLKFEPKNCNNCNMQSDFKFEYGEYVQYYDKLIGDAENSLQIANITIKEEAG</sequence>
<dbReference type="AlphaFoldDB" id="A0A2H4VAY9"/>
<accession>A0A2H4VAY9</accession>
<dbReference type="Proteomes" id="UP000232806">
    <property type="component" value="Chromosome"/>
</dbReference>
<dbReference type="GeneID" id="35120722"/>
<dbReference type="EMBL" id="CP017766">
    <property type="protein sequence ID" value="AUB55253.1"/>
    <property type="molecule type" value="Genomic_DNA"/>
</dbReference>
<evidence type="ECO:0000313" key="1">
    <source>
        <dbReference type="EMBL" id="AUB55253.1"/>
    </source>
</evidence>